<feature type="compositionally biased region" description="Polar residues" evidence="1">
    <location>
        <begin position="115"/>
        <end position="125"/>
    </location>
</feature>
<dbReference type="WBParaSite" id="PSU_v2.g20154.t1">
    <property type="protein sequence ID" value="PSU_v2.g20154.t1"/>
    <property type="gene ID" value="PSU_v2.g20154"/>
</dbReference>
<dbReference type="AlphaFoldDB" id="A0A914YMK2"/>
<evidence type="ECO:0000313" key="3">
    <source>
        <dbReference type="WBParaSite" id="PSU_v2.g20154.t1"/>
    </source>
</evidence>
<organism evidence="2 3">
    <name type="scientific">Panagrolaimus superbus</name>
    <dbReference type="NCBI Taxonomy" id="310955"/>
    <lineage>
        <taxon>Eukaryota</taxon>
        <taxon>Metazoa</taxon>
        <taxon>Ecdysozoa</taxon>
        <taxon>Nematoda</taxon>
        <taxon>Chromadorea</taxon>
        <taxon>Rhabditida</taxon>
        <taxon>Tylenchina</taxon>
        <taxon>Panagrolaimomorpha</taxon>
        <taxon>Panagrolaimoidea</taxon>
        <taxon>Panagrolaimidae</taxon>
        <taxon>Panagrolaimus</taxon>
    </lineage>
</organism>
<sequence>MVNLLTEVLTKKETKPKPKPEKESFESLYSRSTKSFKDALDADDKDVIPKLEVIQMYKNAMTLLNKAIHYVPSPVPKNNREQVDQQFELMQEWYKFTQRRLDEFKKDDAKEHNNSDAPSFQQKSPGSAKKTGVAALFATKEEQEILGCIILSTNIKLDDVLGNEAAKLALQETNSSKGYFIIWTTW</sequence>
<accession>A0A914YMK2</accession>
<keyword evidence="2" id="KW-1185">Reference proteome</keyword>
<evidence type="ECO:0000256" key="1">
    <source>
        <dbReference type="SAM" id="MobiDB-lite"/>
    </source>
</evidence>
<feature type="region of interest" description="Disordered" evidence="1">
    <location>
        <begin position="1"/>
        <end position="29"/>
    </location>
</feature>
<feature type="compositionally biased region" description="Basic and acidic residues" evidence="1">
    <location>
        <begin position="9"/>
        <end position="25"/>
    </location>
</feature>
<evidence type="ECO:0000313" key="2">
    <source>
        <dbReference type="Proteomes" id="UP000887577"/>
    </source>
</evidence>
<protein>
    <submittedName>
        <fullName evidence="3">Uncharacterized protein</fullName>
    </submittedName>
</protein>
<feature type="region of interest" description="Disordered" evidence="1">
    <location>
        <begin position="108"/>
        <end position="127"/>
    </location>
</feature>
<name>A0A914YMK2_9BILA</name>
<dbReference type="Proteomes" id="UP000887577">
    <property type="component" value="Unplaced"/>
</dbReference>
<reference evidence="3" key="1">
    <citation type="submission" date="2022-11" db="UniProtKB">
        <authorList>
            <consortium name="WormBaseParasite"/>
        </authorList>
    </citation>
    <scope>IDENTIFICATION</scope>
</reference>
<proteinExistence type="predicted"/>